<dbReference type="RefSeq" id="WP_157582186.1">
    <property type="nucleotide sequence ID" value="NZ_CP157948.1"/>
</dbReference>
<protein>
    <submittedName>
        <fullName evidence="1">Uncharacterized protein</fullName>
    </submittedName>
</protein>
<name>A0AAU7QIV3_9GAMM</name>
<evidence type="ECO:0000313" key="1">
    <source>
        <dbReference type="EMBL" id="XBS89340.1"/>
    </source>
</evidence>
<accession>A0AAU7QIV3</accession>
<dbReference type="EMBL" id="CP157948">
    <property type="protein sequence ID" value="XBS89340.1"/>
    <property type="molecule type" value="Genomic_DNA"/>
</dbReference>
<dbReference type="AlphaFoldDB" id="A0AAU7QIV3"/>
<reference evidence="1" key="1">
    <citation type="submission" date="2024-06" db="EMBL/GenBank/DDBJ databases">
        <authorList>
            <person name="Sun Y."/>
        </authorList>
    </citation>
    <scope>NUCLEOTIDE SEQUENCE</scope>
    <source>
        <strain evidence="1">IGA1.0</strain>
    </source>
</reference>
<proteinExistence type="predicted"/>
<organism evidence="1">
    <name type="scientific">Rhodanobacter sp. IGA1.0</name>
    <dbReference type="NCBI Taxonomy" id="3158582"/>
    <lineage>
        <taxon>Bacteria</taxon>
        <taxon>Pseudomonadati</taxon>
        <taxon>Pseudomonadota</taxon>
        <taxon>Gammaproteobacteria</taxon>
        <taxon>Lysobacterales</taxon>
        <taxon>Rhodanobacteraceae</taxon>
        <taxon>Rhodanobacter</taxon>
    </lineage>
</organism>
<sequence>MPPLTNANPEHTIAEFCRDAASILRLEFETTLADLIQGRAWDAPPFDWSPYK</sequence>
<gene>
    <name evidence="1" type="ORF">ABNK63_13190</name>
</gene>